<dbReference type="GO" id="GO:0003779">
    <property type="term" value="F:actin binding"/>
    <property type="evidence" value="ECO:0007669"/>
    <property type="project" value="InterPro"/>
</dbReference>
<feature type="compositionally biased region" description="Low complexity" evidence="2">
    <location>
        <begin position="1532"/>
        <end position="1541"/>
    </location>
</feature>
<protein>
    <submittedName>
        <fullName evidence="3">Uncharacterized protein</fullName>
    </submittedName>
</protein>
<feature type="region of interest" description="Disordered" evidence="2">
    <location>
        <begin position="660"/>
        <end position="701"/>
    </location>
</feature>
<keyword evidence="4" id="KW-1185">Reference proteome</keyword>
<dbReference type="EnsemblMetazoa" id="PPAI011013-RA">
    <property type="protein sequence ID" value="PPAI011013-PA"/>
    <property type="gene ID" value="PPAI011013"/>
</dbReference>
<dbReference type="EMBL" id="AJVK01019581">
    <property type="status" value="NOT_ANNOTATED_CDS"/>
    <property type="molecule type" value="Genomic_DNA"/>
</dbReference>
<evidence type="ECO:0000256" key="2">
    <source>
        <dbReference type="SAM" id="MobiDB-lite"/>
    </source>
</evidence>
<feature type="region of interest" description="Disordered" evidence="2">
    <location>
        <begin position="1259"/>
        <end position="1300"/>
    </location>
</feature>
<dbReference type="VEuPathDB" id="VectorBase:PPAPM1_002977"/>
<evidence type="ECO:0000313" key="3">
    <source>
        <dbReference type="EnsemblMetazoa" id="PPAI011013-PA"/>
    </source>
</evidence>
<feature type="compositionally biased region" description="Polar residues" evidence="2">
    <location>
        <begin position="365"/>
        <end position="386"/>
    </location>
</feature>
<dbReference type="EMBL" id="AJVK01019582">
    <property type="status" value="NOT_ANNOTATED_CDS"/>
    <property type="molecule type" value="Genomic_DNA"/>
</dbReference>
<dbReference type="GO" id="GO:0030054">
    <property type="term" value="C:cell junction"/>
    <property type="evidence" value="ECO:0007669"/>
    <property type="project" value="InterPro"/>
</dbReference>
<feature type="compositionally biased region" description="Low complexity" evidence="2">
    <location>
        <begin position="402"/>
        <end position="419"/>
    </location>
</feature>
<feature type="region of interest" description="Disordered" evidence="2">
    <location>
        <begin position="73"/>
        <end position="94"/>
    </location>
</feature>
<feature type="compositionally biased region" description="Polar residues" evidence="2">
    <location>
        <begin position="1259"/>
        <end position="1294"/>
    </location>
</feature>
<feature type="coiled-coil region" evidence="1">
    <location>
        <begin position="472"/>
        <end position="507"/>
    </location>
</feature>
<feature type="region of interest" description="Disordered" evidence="2">
    <location>
        <begin position="236"/>
        <end position="256"/>
    </location>
</feature>
<dbReference type="EMBL" id="AJVK01019583">
    <property type="status" value="NOT_ANNOTATED_CDS"/>
    <property type="molecule type" value="Genomic_DNA"/>
</dbReference>
<feature type="region of interest" description="Disordered" evidence="2">
    <location>
        <begin position="184"/>
        <end position="204"/>
    </location>
</feature>
<dbReference type="PROSITE" id="PS51389">
    <property type="entry name" value="XIN"/>
    <property type="match status" value="1"/>
</dbReference>
<feature type="region of interest" description="Disordered" evidence="2">
    <location>
        <begin position="402"/>
        <end position="422"/>
    </location>
</feature>
<dbReference type="GO" id="GO:0030036">
    <property type="term" value="P:actin cytoskeleton organization"/>
    <property type="evidence" value="ECO:0007669"/>
    <property type="project" value="InterPro"/>
</dbReference>
<evidence type="ECO:0000256" key="1">
    <source>
        <dbReference type="SAM" id="Coils"/>
    </source>
</evidence>
<dbReference type="InterPro" id="IPR012510">
    <property type="entry name" value="Actin-binding_Xin_repeat"/>
</dbReference>
<feature type="region of interest" description="Disordered" evidence="2">
    <location>
        <begin position="1521"/>
        <end position="1541"/>
    </location>
</feature>
<feature type="region of interest" description="Disordered" evidence="2">
    <location>
        <begin position="1330"/>
        <end position="1362"/>
    </location>
</feature>
<sequence>MKNATPGTIKLYNFCEAIIDQLINGYPYLLDKHRALKEQGYESDSSLVFRKRDDATLTPLSPVEQKQAYKNVQAGGEPPLQGFRKPAPEKPKDEAEPEIEYIPITSTLTKIRVHRKVPPPKTREIVCYPITSITRPIDMFGAFPKEVKSFVPTVPPAPPSRKSSKINSTLKLFSETKVTSPRSHHEACFTSSTTTTKAGRSKSATATYSASSIKDEKNLTNSTRIQANKQVTRTYSAAMSPRSHSAEIRRSSPSPVAFGRSISKERTFAEEKKRLEEALPQCRKLRAVTTRILRKSDVKSPDEVKKAIHNTFRIPTVKDKPGATIQSGRNGKTKFGSGGGVTKSTSHIASSRSVTQRGGTEKFSRTTVPVSSGSKAVHKTSTSTRSRPVGKVVVPVVTTKSLKSSSTLKSTKTTGKSTSNLSLARTSSTYSIDSTNSKRRAPTRPTTITRYPINGKKQKKKELKKKDEDINLRHVESEIVRFEEDLKDEIEKKHRELRDSVNRSIRQHSDAIKTDTFFQNLFLRDFTRDLPSLPIRSSSVLDKVRLWNTLTSKSEPSLRTPNTYLIQKRPVTSSKFKVLEREHFRQSRSLSPVRIFRPGRLAYEHISKFDSFYQLSDEEEEFGSLTEFNYSYQERSRSEPPGNTVLTEIVRPNSPVVIHGRRSVTDYRESSRSSTRSPSCRRIQSFKSTTQQTSTEKNPKIVARARSLNSADRDQARRNFLNEQLSHSSSSLNTLEKHSPVCNHSKSERFKELNRFYSNLERVGQLERATSSSDLRPIRRQEEIIDFDLWKKIRAHEKAEKELNFLVGKLKQEQKERDLLFRPKDVEELRWNQNIEPGLRIKEKSVEDLREMFQQKATETFPDEDKKQEIESNKDTYKPFWRGNSVIDLATNMVVKYNPQGIRRLPKREELREEKCFGLSRRLVSTLSKDQVAKLKHQLNEIYSSGPGGEAGKKESKYEEISEKYVVTVPSTPHAVEKKSTPLTVRSHSLVSREELLTPVLKRHQARLALDKAESISSINEDKVSKVVHKFENVLTRSTDQAHMTEVEKKRLSASLCHEIKDLVAQRRERKNSPSVIGGKETRGAIAAESAKESLPGRPYYSLELTETVQSTSEGDKLKSISKVQTKSLRSGDKKTIQQIVVKEASQRPASKCETESGSSEASNRTVIYRSGDAIKEKIQYFEEKEQNDNSLGSTIYHAREDSSPDEEEVMKIVEQKVKQRRAEAEKKLQQEMKASQSFTDLREIFGEKTSVVSNYTCKKSRSVSPAKSPTKLRTTSPEKSLSNTVSIESVSLRSRSESPDYGDGLYRSYLNMINTGDVQRMKHKFESLSISPSPVTGAPRKPRRFRSDPDLSKSFLGERGASPVKTTVRDHEMGDVSWITHKFETKNAAAFAERSRSRTRRTSSPIQKVAFRKDDRRFMPHIDIISKTASLKREISRTSPQRGSSPTDVSIRSGEVEKIRHKFEENQNMSILGQMYTSAPDITELKDISSYLTGPWVAHRFPKPQDNARSIYSKQKLTLDGVSLKRRDPRPSSTSPPRTKSLAAKILRPFYDAFADQKFDPSIHRPKSRYVPDMKREAEVLWEKIHGSVRKPTDPEGIGGRMVMYRMDPFEVTFATISGRKCREFCQDPPRAEKGQF</sequence>
<feature type="compositionally biased region" description="Polar residues" evidence="2">
    <location>
        <begin position="189"/>
        <end position="198"/>
    </location>
</feature>
<name>A0A1B0DR30_PHLPP</name>
<keyword evidence="1" id="KW-0175">Coiled coil</keyword>
<proteinExistence type="predicted"/>
<organism evidence="3 4">
    <name type="scientific">Phlebotomus papatasi</name>
    <name type="common">Sandfly</name>
    <dbReference type="NCBI Taxonomy" id="29031"/>
    <lineage>
        <taxon>Eukaryota</taxon>
        <taxon>Metazoa</taxon>
        <taxon>Ecdysozoa</taxon>
        <taxon>Arthropoda</taxon>
        <taxon>Hexapoda</taxon>
        <taxon>Insecta</taxon>
        <taxon>Pterygota</taxon>
        <taxon>Neoptera</taxon>
        <taxon>Endopterygota</taxon>
        <taxon>Diptera</taxon>
        <taxon>Nematocera</taxon>
        <taxon>Psychodoidea</taxon>
        <taxon>Psychodidae</taxon>
        <taxon>Phlebotomus</taxon>
        <taxon>Phlebotomus</taxon>
    </lineage>
</organism>
<feature type="region of interest" description="Disordered" evidence="2">
    <location>
        <begin position="318"/>
        <end position="387"/>
    </location>
</feature>
<accession>A0A1B0DR30</accession>
<feature type="compositionally biased region" description="Polar residues" evidence="2">
    <location>
        <begin position="342"/>
        <end position="358"/>
    </location>
</feature>
<feature type="compositionally biased region" description="Low complexity" evidence="2">
    <location>
        <begin position="672"/>
        <end position="695"/>
    </location>
</feature>
<dbReference type="Proteomes" id="UP000092462">
    <property type="component" value="Unassembled WGS sequence"/>
</dbReference>
<dbReference type="VEuPathDB" id="VectorBase:PPAI011013"/>
<evidence type="ECO:0000313" key="4">
    <source>
        <dbReference type="Proteomes" id="UP000092462"/>
    </source>
</evidence>
<reference evidence="3" key="1">
    <citation type="submission" date="2022-08" db="UniProtKB">
        <authorList>
            <consortium name="EnsemblMetazoa"/>
        </authorList>
    </citation>
    <scope>IDENTIFICATION</scope>
    <source>
        <strain evidence="3">Israel</strain>
    </source>
</reference>